<protein>
    <recommendedName>
        <fullName evidence="5">Cytosol aminopeptidase domain-containing protein</fullName>
    </recommendedName>
</protein>
<evidence type="ECO:0000313" key="22">
    <source>
        <dbReference type="Proteomes" id="UP000476176"/>
    </source>
</evidence>
<dbReference type="Pfam" id="PF00883">
    <property type="entry name" value="Peptidase_M17"/>
    <property type="match status" value="1"/>
</dbReference>
<dbReference type="Proteomes" id="UP000476176">
    <property type="component" value="Unassembled WGS sequence"/>
</dbReference>
<dbReference type="Proteomes" id="UP000429523">
    <property type="component" value="Unassembled WGS sequence"/>
</dbReference>
<evidence type="ECO:0000313" key="17">
    <source>
        <dbReference type="Proteomes" id="UP000437068"/>
    </source>
</evidence>
<evidence type="ECO:0000256" key="4">
    <source>
        <dbReference type="ARBA" id="ARBA00022801"/>
    </source>
</evidence>
<dbReference type="PANTHER" id="PTHR11963">
    <property type="entry name" value="LEUCINE AMINOPEPTIDASE-RELATED"/>
    <property type="match status" value="1"/>
</dbReference>
<comment type="similarity">
    <text evidence="1">Belongs to the peptidase M17 family.</text>
</comment>
<evidence type="ECO:0000313" key="13">
    <source>
        <dbReference type="EMBL" id="KAE9165417.1"/>
    </source>
</evidence>
<keyword evidence="3" id="KW-0645">Protease</keyword>
<dbReference type="GO" id="GO:0006508">
    <property type="term" value="P:proteolysis"/>
    <property type="evidence" value="ECO:0007669"/>
    <property type="project" value="UniProtKB-KW"/>
</dbReference>
<dbReference type="EMBL" id="QXGF01005777">
    <property type="protein sequence ID" value="KAE8918374.1"/>
    <property type="molecule type" value="Genomic_DNA"/>
</dbReference>
<evidence type="ECO:0000313" key="15">
    <source>
        <dbReference type="Proteomes" id="UP000429523"/>
    </source>
</evidence>
<name>A0A6A3PLR0_9STRA</name>
<dbReference type="EMBL" id="QXGE01006436">
    <property type="protein sequence ID" value="KAE9265241.1"/>
    <property type="molecule type" value="Genomic_DNA"/>
</dbReference>
<dbReference type="EMBL" id="QXFZ01005883">
    <property type="protein sequence ID" value="KAE9059865.1"/>
    <property type="molecule type" value="Genomic_DNA"/>
</dbReference>
<dbReference type="GO" id="GO:0070006">
    <property type="term" value="F:metalloaminopeptidase activity"/>
    <property type="evidence" value="ECO:0007669"/>
    <property type="project" value="InterPro"/>
</dbReference>
<evidence type="ECO:0000313" key="23">
    <source>
        <dbReference type="Proteomes" id="UP000488956"/>
    </source>
</evidence>
<evidence type="ECO:0000313" key="19">
    <source>
        <dbReference type="Proteomes" id="UP000440732"/>
    </source>
</evidence>
<dbReference type="EMBL" id="QXFX01006272">
    <property type="protein sequence ID" value="KAE9058873.1"/>
    <property type="molecule type" value="Genomic_DNA"/>
</dbReference>
<evidence type="ECO:0000313" key="6">
    <source>
        <dbReference type="EMBL" id="KAE8918374.1"/>
    </source>
</evidence>
<keyword evidence="16" id="KW-1185">Reference proteome</keyword>
<evidence type="ECO:0000313" key="7">
    <source>
        <dbReference type="EMBL" id="KAE8959491.1"/>
    </source>
</evidence>
<evidence type="ECO:0000259" key="5">
    <source>
        <dbReference type="PROSITE" id="PS00631"/>
    </source>
</evidence>
<dbReference type="Gene3D" id="3.40.630.10">
    <property type="entry name" value="Zn peptidases"/>
    <property type="match status" value="1"/>
</dbReference>
<keyword evidence="2" id="KW-0031">Aminopeptidase</keyword>
<dbReference type="InterPro" id="IPR011356">
    <property type="entry name" value="Leucine_aapep/pepB"/>
</dbReference>
<dbReference type="Proteomes" id="UP000440732">
    <property type="component" value="Unassembled WGS sequence"/>
</dbReference>
<dbReference type="EMBL" id="QXGD01005654">
    <property type="protein sequence ID" value="KAE9165417.1"/>
    <property type="molecule type" value="Genomic_DNA"/>
</dbReference>
<evidence type="ECO:0000256" key="2">
    <source>
        <dbReference type="ARBA" id="ARBA00022438"/>
    </source>
</evidence>
<evidence type="ECO:0000313" key="10">
    <source>
        <dbReference type="EMBL" id="KAE9063187.1"/>
    </source>
</evidence>
<dbReference type="InterPro" id="IPR000819">
    <property type="entry name" value="Peptidase_M17_C"/>
</dbReference>
<evidence type="ECO:0000313" key="18">
    <source>
        <dbReference type="Proteomes" id="UP000440367"/>
    </source>
</evidence>
<dbReference type="GO" id="GO:0005737">
    <property type="term" value="C:cytoplasm"/>
    <property type="evidence" value="ECO:0007669"/>
    <property type="project" value="InterPro"/>
</dbReference>
<evidence type="ECO:0000313" key="14">
    <source>
        <dbReference type="EMBL" id="KAE9265241.1"/>
    </source>
</evidence>
<dbReference type="GO" id="GO:0030145">
    <property type="term" value="F:manganese ion binding"/>
    <property type="evidence" value="ECO:0007669"/>
    <property type="project" value="InterPro"/>
</dbReference>
<proteinExistence type="inferred from homology"/>
<evidence type="ECO:0000256" key="3">
    <source>
        <dbReference type="ARBA" id="ARBA00022670"/>
    </source>
</evidence>
<dbReference type="Proteomes" id="UP000460718">
    <property type="component" value="Unassembled WGS sequence"/>
</dbReference>
<accession>A0A6A3PLR0</accession>
<dbReference type="PANTHER" id="PTHR11963:SF48">
    <property type="entry name" value="DIPEPTIDASE B, ISOFORM A"/>
    <property type="match status" value="1"/>
</dbReference>
<reference evidence="15 16" key="1">
    <citation type="submission" date="2018-08" db="EMBL/GenBank/DDBJ databases">
        <title>Genomic investigation of the strawberry pathogen Phytophthora fragariae indicates pathogenicity is determined by transcriptional variation in three key races.</title>
        <authorList>
            <person name="Adams T.M."/>
            <person name="Armitage A.D."/>
            <person name="Sobczyk M.K."/>
            <person name="Bates H.J."/>
            <person name="Dunwell J.M."/>
            <person name="Nellist C.F."/>
            <person name="Harrison R.J."/>
        </authorList>
    </citation>
    <scope>NUCLEOTIDE SEQUENCE [LARGE SCALE GENOMIC DNA]</scope>
    <source>
        <strain evidence="14 17">A4</strain>
        <strain evidence="13 18">BC-1</strain>
        <strain evidence="12 22">BC-23</strain>
        <strain evidence="11 16">NOV-27</strain>
        <strain evidence="10 19">NOV-5</strain>
        <strain evidence="9 20">NOV-71</strain>
        <strain evidence="6 15">NOV-9</strain>
        <strain evidence="8 23">ONT-3</strain>
        <strain evidence="7 21">SCRP245</strain>
    </source>
</reference>
<dbReference type="OrthoDB" id="412814at2759"/>
<evidence type="ECO:0000313" key="20">
    <source>
        <dbReference type="Proteomes" id="UP000441208"/>
    </source>
</evidence>
<evidence type="ECO:0000313" key="12">
    <source>
        <dbReference type="EMBL" id="KAE9162699.1"/>
    </source>
</evidence>
<dbReference type="Proteomes" id="UP000433483">
    <property type="component" value="Unassembled WGS sequence"/>
</dbReference>
<dbReference type="Proteomes" id="UP000437068">
    <property type="component" value="Unassembled WGS sequence"/>
</dbReference>
<evidence type="ECO:0000313" key="8">
    <source>
        <dbReference type="EMBL" id="KAE9058873.1"/>
    </source>
</evidence>
<evidence type="ECO:0000313" key="16">
    <source>
        <dbReference type="Proteomes" id="UP000433483"/>
    </source>
</evidence>
<dbReference type="Proteomes" id="UP000440367">
    <property type="component" value="Unassembled WGS sequence"/>
</dbReference>
<dbReference type="SUPFAM" id="SSF53187">
    <property type="entry name" value="Zn-dependent exopeptidases"/>
    <property type="match status" value="1"/>
</dbReference>
<comment type="caution">
    <text evidence="10">The sequence shown here is derived from an EMBL/GenBank/DDBJ whole genome shotgun (WGS) entry which is preliminary data.</text>
</comment>
<sequence>MVSKGVIFDTGGPSIKSGGAAALLAAFEAACHAKNTMDKTPLHAVLRVAENSVGPDSTRVADVLVMYSGKTVEVKNTDAEGRLVLADGVAYAVKHLNPKVDRRTGHLDGQPHRHHLH</sequence>
<evidence type="ECO:0000313" key="11">
    <source>
        <dbReference type="EMBL" id="KAE9161627.1"/>
    </source>
</evidence>
<dbReference type="AlphaFoldDB" id="A0A6A3PLR0"/>
<dbReference type="EMBL" id="QXGB01006048">
    <property type="protein sequence ID" value="KAE9161627.1"/>
    <property type="molecule type" value="Genomic_DNA"/>
</dbReference>
<dbReference type="EMBL" id="QXFW01006339">
    <property type="protein sequence ID" value="KAE8959491.1"/>
    <property type="molecule type" value="Genomic_DNA"/>
</dbReference>
<feature type="domain" description="Cytosol aminopeptidase" evidence="5">
    <location>
        <begin position="76"/>
        <end position="83"/>
    </location>
</feature>
<dbReference type="Proteomes" id="UP000441208">
    <property type="component" value="Unassembled WGS sequence"/>
</dbReference>
<evidence type="ECO:0000256" key="1">
    <source>
        <dbReference type="ARBA" id="ARBA00009528"/>
    </source>
</evidence>
<dbReference type="EMBL" id="QXGA01006419">
    <property type="protein sequence ID" value="KAE9063187.1"/>
    <property type="molecule type" value="Genomic_DNA"/>
</dbReference>
<organism evidence="10 19">
    <name type="scientific">Phytophthora fragariae</name>
    <dbReference type="NCBI Taxonomy" id="53985"/>
    <lineage>
        <taxon>Eukaryota</taxon>
        <taxon>Sar</taxon>
        <taxon>Stramenopiles</taxon>
        <taxon>Oomycota</taxon>
        <taxon>Peronosporomycetes</taxon>
        <taxon>Peronosporales</taxon>
        <taxon>Peronosporaceae</taxon>
        <taxon>Phytophthora</taxon>
    </lineage>
</organism>
<dbReference type="Proteomes" id="UP000488956">
    <property type="component" value="Unassembled WGS sequence"/>
</dbReference>
<evidence type="ECO:0000313" key="9">
    <source>
        <dbReference type="EMBL" id="KAE9059865.1"/>
    </source>
</evidence>
<dbReference type="PROSITE" id="PS00631">
    <property type="entry name" value="CYTOSOL_AP"/>
    <property type="match status" value="1"/>
</dbReference>
<evidence type="ECO:0000313" key="21">
    <source>
        <dbReference type="Proteomes" id="UP000460718"/>
    </source>
</evidence>
<dbReference type="EMBL" id="QXGC01006333">
    <property type="protein sequence ID" value="KAE9162699.1"/>
    <property type="molecule type" value="Genomic_DNA"/>
</dbReference>
<keyword evidence="4" id="KW-0378">Hydrolase</keyword>
<dbReference type="PRINTS" id="PR00481">
    <property type="entry name" value="LAMNOPPTDASE"/>
</dbReference>
<gene>
    <name evidence="14" type="ORF">PF001_g30972</name>
    <name evidence="13" type="ORF">PF002_g31364</name>
    <name evidence="12" type="ORF">PF004_g30400</name>
    <name evidence="11" type="ORF">PF005_g31170</name>
    <name evidence="10" type="ORF">PF006_g31009</name>
    <name evidence="9" type="ORF">PF007_g30810</name>
    <name evidence="6" type="ORF">PF009_g31310</name>
    <name evidence="8" type="ORF">PF010_g30842</name>
    <name evidence="7" type="ORF">PF011_g30414</name>
</gene>